<evidence type="ECO:0000259" key="6">
    <source>
        <dbReference type="PROSITE" id="PS50222"/>
    </source>
</evidence>
<dbReference type="InterPro" id="IPR002048">
    <property type="entry name" value="EF_hand_dom"/>
</dbReference>
<keyword evidence="4" id="KW-0106">Calcium</keyword>
<accession>A0A914KJM5</accession>
<keyword evidence="5" id="KW-0472">Membrane</keyword>
<feature type="domain" description="EF-hand" evidence="6">
    <location>
        <begin position="371"/>
        <end position="406"/>
    </location>
</feature>
<dbReference type="GO" id="GO:0060170">
    <property type="term" value="C:ciliary membrane"/>
    <property type="evidence" value="ECO:0007669"/>
    <property type="project" value="TreeGrafter"/>
</dbReference>
<dbReference type="AlphaFoldDB" id="A0A914KJM5"/>
<evidence type="ECO:0000313" key="7">
    <source>
        <dbReference type="Proteomes" id="UP000887563"/>
    </source>
</evidence>
<organism evidence="7 8">
    <name type="scientific">Meloidogyne incognita</name>
    <name type="common">Southern root-knot nematode worm</name>
    <name type="synonym">Oxyuris incognita</name>
    <dbReference type="NCBI Taxonomy" id="6306"/>
    <lineage>
        <taxon>Eukaryota</taxon>
        <taxon>Metazoa</taxon>
        <taxon>Ecdysozoa</taxon>
        <taxon>Nematoda</taxon>
        <taxon>Chromadorea</taxon>
        <taxon>Rhabditida</taxon>
        <taxon>Tylenchina</taxon>
        <taxon>Tylenchomorpha</taxon>
        <taxon>Tylenchoidea</taxon>
        <taxon>Meloidogynidae</taxon>
        <taxon>Meloidogyninae</taxon>
        <taxon>Meloidogyne</taxon>
        <taxon>Meloidogyne incognita group</taxon>
    </lineage>
</organism>
<dbReference type="InterPro" id="IPR052266">
    <property type="entry name" value="Miro-EF-hand_domain"/>
</dbReference>
<proteinExistence type="predicted"/>
<evidence type="ECO:0000256" key="2">
    <source>
        <dbReference type="ARBA" id="ARBA00022723"/>
    </source>
</evidence>
<evidence type="ECO:0000256" key="5">
    <source>
        <dbReference type="ARBA" id="ARBA00023136"/>
    </source>
</evidence>
<keyword evidence="2" id="KW-0479">Metal-binding</keyword>
<evidence type="ECO:0000256" key="1">
    <source>
        <dbReference type="ARBA" id="ARBA00004370"/>
    </source>
</evidence>
<dbReference type="Gene3D" id="1.10.238.10">
    <property type="entry name" value="EF-hand"/>
    <property type="match status" value="1"/>
</dbReference>
<dbReference type="PROSITE" id="PS00018">
    <property type="entry name" value="EF_HAND_1"/>
    <property type="match status" value="1"/>
</dbReference>
<dbReference type="PANTHER" id="PTHR46819:SF1">
    <property type="entry name" value="EF-HAND CALCIUM-BINDING DOMAIN-CONTAINING PROTEIN 7"/>
    <property type="match status" value="1"/>
</dbReference>
<dbReference type="InterPro" id="IPR011992">
    <property type="entry name" value="EF-hand-dom_pair"/>
</dbReference>
<evidence type="ECO:0000256" key="3">
    <source>
        <dbReference type="ARBA" id="ARBA00022737"/>
    </source>
</evidence>
<dbReference type="WBParaSite" id="Minc3s00024g01581">
    <property type="protein sequence ID" value="Minc3s00024g01581"/>
    <property type="gene ID" value="Minc3s00024g01581"/>
</dbReference>
<dbReference type="PROSITE" id="PS50222">
    <property type="entry name" value="EF_HAND_2"/>
    <property type="match status" value="1"/>
</dbReference>
<dbReference type="GO" id="GO:0005509">
    <property type="term" value="F:calcium ion binding"/>
    <property type="evidence" value="ECO:0007669"/>
    <property type="project" value="InterPro"/>
</dbReference>
<comment type="subcellular location">
    <subcellularLocation>
        <location evidence="1">Membrane</location>
    </subcellularLocation>
</comment>
<keyword evidence="3" id="KW-0677">Repeat</keyword>
<dbReference type="PANTHER" id="PTHR46819">
    <property type="entry name" value="EF-HAND CALCIUM-BINDING DOMAIN-CONTAINING PROTEIN 7"/>
    <property type="match status" value="1"/>
</dbReference>
<evidence type="ECO:0000256" key="4">
    <source>
        <dbReference type="ARBA" id="ARBA00022837"/>
    </source>
</evidence>
<reference evidence="8" key="1">
    <citation type="submission" date="2022-11" db="UniProtKB">
        <authorList>
            <consortium name="WormBaseParasite"/>
        </authorList>
    </citation>
    <scope>IDENTIFICATION</scope>
</reference>
<dbReference type="GO" id="GO:0098797">
    <property type="term" value="C:plasma membrane protein complex"/>
    <property type="evidence" value="ECO:0007669"/>
    <property type="project" value="TreeGrafter"/>
</dbReference>
<protein>
    <submittedName>
        <fullName evidence="8">EF-hand domain-containing protein</fullName>
    </submittedName>
</protein>
<dbReference type="InterPro" id="IPR018247">
    <property type="entry name" value="EF_Hand_1_Ca_BS"/>
</dbReference>
<evidence type="ECO:0000313" key="8">
    <source>
        <dbReference type="WBParaSite" id="Minc3s00024g01581"/>
    </source>
</evidence>
<dbReference type="GO" id="GO:1903569">
    <property type="term" value="P:positive regulation of protein localization to ciliary membrane"/>
    <property type="evidence" value="ECO:0007669"/>
    <property type="project" value="TreeGrafter"/>
</dbReference>
<name>A0A914KJM5_MELIC</name>
<sequence length="612" mass="71231">MDPLLDGTLHRGGADALRIFREAFLTEIGPSEFENNNGRLISLRELLDVIICSGKDIQIEDLLRLRPYATEKDEIFSFEECFQIYQNIPSTGLDEIYDLFELFVITENEINWELLNNKMLELIETTHNGENNNYLINWLKLNKQKGTDIENLIYELIETKKRLRLLNSQIVEEEGLELNNNNFGEGNNSHKVSNCSRMLSRCESAESLSSLFSNRNSNTNNNKQIKEFEYFSPRNLTTQQQLKEFVEEKIQLKSLIIQREMTETNCIAFSFNLEKSRKLKLGICVNELIDSSLNRFHNSIQGIIMSSELDLQQKIYGVTKRREQGMATTEWVQVPAGNHLIRVKFCRALKMVETEKSDRIIDEKTGRLTKPFKVMLMNLFDIFDLDDDGLLSRREFEAYSILAGTGPVSEQEWTRICTDFELRQQHIPMKTFVQMHQREAESYGPKGNLEQMWKAVRALGHNRRFFMSTTCPLRLTLHCSEGPLLIEPFRVDRFYSDEIDNLLAEHFWEQGKPLPYLKEFTSLRQFKADYYVVLIAGKTKQTTHYELDLRGSNNVNIEGKELIIDQKVQPNIIQILTVVIAQSENWYLSVKMKGAPIKSEKRKEEINVEKIN</sequence>
<dbReference type="SUPFAM" id="SSF47473">
    <property type="entry name" value="EF-hand"/>
    <property type="match status" value="1"/>
</dbReference>
<dbReference type="Proteomes" id="UP000887563">
    <property type="component" value="Unplaced"/>
</dbReference>
<keyword evidence="7" id="KW-1185">Reference proteome</keyword>